<protein>
    <recommendedName>
        <fullName evidence="4">Integral membrane protein</fullName>
    </recommendedName>
</protein>
<evidence type="ECO:0000313" key="3">
    <source>
        <dbReference type="Proteomes" id="UP000006640"/>
    </source>
</evidence>
<dbReference type="eggNOG" id="ENOG502ZBQ3">
    <property type="taxonomic scope" value="Bacteria"/>
</dbReference>
<keyword evidence="1" id="KW-0472">Membrane</keyword>
<proteinExistence type="predicted"/>
<evidence type="ECO:0008006" key="4">
    <source>
        <dbReference type="Google" id="ProtNLM"/>
    </source>
</evidence>
<dbReference type="Pfam" id="PF13398">
    <property type="entry name" value="Peptidase_M50B"/>
    <property type="match status" value="1"/>
</dbReference>
<organism evidence="2 3">
    <name type="scientific">Thermobispora bispora (strain ATCC 19993 / DSM 43833 / CBS 139.67 / JCM 10125 / KCTC 9307 / NBRC 14880 / R51)</name>
    <dbReference type="NCBI Taxonomy" id="469371"/>
    <lineage>
        <taxon>Bacteria</taxon>
        <taxon>Bacillati</taxon>
        <taxon>Actinomycetota</taxon>
        <taxon>Actinomycetes</taxon>
        <taxon>Streptosporangiales</taxon>
        <taxon>Streptosporangiaceae</taxon>
        <taxon>Thermobispora</taxon>
    </lineage>
</organism>
<dbReference type="AlphaFoldDB" id="D6Y2M1"/>
<evidence type="ECO:0000313" key="2">
    <source>
        <dbReference type="EMBL" id="ADG88870.1"/>
    </source>
</evidence>
<reference evidence="2 3" key="1">
    <citation type="submission" date="2010-01" db="EMBL/GenBank/DDBJ databases">
        <title>The complete genome of Thermobispora bispora DSM 43833.</title>
        <authorList>
            <consortium name="US DOE Joint Genome Institute (JGI-PGF)"/>
            <person name="Lucas S."/>
            <person name="Copeland A."/>
            <person name="Lapidus A."/>
            <person name="Glavina del Rio T."/>
            <person name="Dalin E."/>
            <person name="Tice H."/>
            <person name="Bruce D."/>
            <person name="Goodwin L."/>
            <person name="Pitluck S."/>
            <person name="Kyrpides N."/>
            <person name="Mavromatis K."/>
            <person name="Ivanova N."/>
            <person name="Mikhailova N."/>
            <person name="Chertkov O."/>
            <person name="Brettin T."/>
            <person name="Detter J.C."/>
            <person name="Han C."/>
            <person name="Larimer F."/>
            <person name="Land M."/>
            <person name="Hauser L."/>
            <person name="Markowitz V."/>
            <person name="Cheng J.-F."/>
            <person name="Hugenholtz P."/>
            <person name="Woyke T."/>
            <person name="Wu D."/>
            <person name="Jando M."/>
            <person name="Schneider S."/>
            <person name="Klenk H.-P."/>
            <person name="Eisen J.A."/>
        </authorList>
    </citation>
    <scope>NUCLEOTIDE SEQUENCE [LARGE SCALE GENOMIC DNA]</scope>
    <source>
        <strain evidence="3">ATCC 19993 / DSM 43833 / CBS 139.67 / JCM 10125 / KCTC 9307 / NBRC 14880 / R51</strain>
    </source>
</reference>
<feature type="transmembrane region" description="Helical" evidence="1">
    <location>
        <begin position="81"/>
        <end position="104"/>
    </location>
</feature>
<keyword evidence="1" id="KW-1133">Transmembrane helix</keyword>
<evidence type="ECO:0000256" key="1">
    <source>
        <dbReference type="SAM" id="Phobius"/>
    </source>
</evidence>
<keyword evidence="1" id="KW-0812">Transmembrane</keyword>
<dbReference type="RefSeq" id="WP_013132403.1">
    <property type="nucleotide sequence ID" value="NC_014165.1"/>
</dbReference>
<feature type="transmembrane region" description="Helical" evidence="1">
    <location>
        <begin position="111"/>
        <end position="131"/>
    </location>
</feature>
<name>D6Y2M1_THEBD</name>
<feature type="transmembrane region" description="Helical" evidence="1">
    <location>
        <begin position="137"/>
        <end position="156"/>
    </location>
</feature>
<dbReference type="KEGG" id="tbi:Tbis_2159"/>
<feature type="transmembrane region" description="Helical" evidence="1">
    <location>
        <begin position="185"/>
        <end position="205"/>
    </location>
</feature>
<keyword evidence="3" id="KW-1185">Reference proteome</keyword>
<dbReference type="STRING" id="469371.Tbis_2159"/>
<dbReference type="Proteomes" id="UP000006640">
    <property type="component" value="Chromosome"/>
</dbReference>
<sequence>MAAFLFVAHPVPWRSARALITIAHEGGHALTALLTRRTLKGIRLHSDTSGITLTKGRPTGPGMVATAAAGYLAPSLLGLGAAWLVSSGYVALLLWAMLALLTGMLLMVRNLFGLVALFAVAMAVFALSWFADAGVQVFFAHLAAWFLLFGGVRPIIELWSKRRRGRAPYSDADQLARITPLPAGFWLLLFLAVSVAAVLGGGYLLTSRWLPLPSCTAGRAVR</sequence>
<dbReference type="HOGENOM" id="CLU_088222_0_0_11"/>
<dbReference type="EMBL" id="CP001874">
    <property type="protein sequence ID" value="ADG88870.1"/>
    <property type="molecule type" value="Genomic_DNA"/>
</dbReference>
<dbReference type="InterPro" id="IPR049500">
    <property type="entry name" value="Peptidase_M50B-like"/>
</dbReference>
<accession>D6Y2M1</accession>
<gene>
    <name evidence="2" type="ordered locus">Tbis_2159</name>
</gene>